<dbReference type="EMBL" id="CAUYUE010000014">
    <property type="protein sequence ID" value="CAK0786362.1"/>
    <property type="molecule type" value="Genomic_DNA"/>
</dbReference>
<feature type="compositionally biased region" description="Basic and acidic residues" evidence="7">
    <location>
        <begin position="481"/>
        <end position="490"/>
    </location>
</feature>
<dbReference type="Pfam" id="PF07690">
    <property type="entry name" value="MFS_1"/>
    <property type="match status" value="1"/>
</dbReference>
<keyword evidence="9" id="KW-0732">Signal</keyword>
<feature type="transmembrane region" description="Helical" evidence="8">
    <location>
        <begin position="390"/>
        <end position="410"/>
    </location>
</feature>
<organism evidence="11 12">
    <name type="scientific">Coccomyxa viridis</name>
    <dbReference type="NCBI Taxonomy" id="1274662"/>
    <lineage>
        <taxon>Eukaryota</taxon>
        <taxon>Viridiplantae</taxon>
        <taxon>Chlorophyta</taxon>
        <taxon>core chlorophytes</taxon>
        <taxon>Trebouxiophyceae</taxon>
        <taxon>Trebouxiophyceae incertae sedis</taxon>
        <taxon>Coccomyxaceae</taxon>
        <taxon>Coccomyxa</taxon>
    </lineage>
</organism>
<evidence type="ECO:0000256" key="8">
    <source>
        <dbReference type="SAM" id="Phobius"/>
    </source>
</evidence>
<feature type="transmembrane region" description="Helical" evidence="8">
    <location>
        <begin position="308"/>
        <end position="325"/>
    </location>
</feature>
<feature type="transmembrane region" description="Helical" evidence="8">
    <location>
        <begin position="345"/>
        <end position="362"/>
    </location>
</feature>
<feature type="region of interest" description="Disordered" evidence="7">
    <location>
        <begin position="481"/>
        <end position="560"/>
    </location>
</feature>
<feature type="transmembrane region" description="Helical" evidence="8">
    <location>
        <begin position="72"/>
        <end position="93"/>
    </location>
</feature>
<gene>
    <name evidence="11" type="ORF">CVIRNUC_009575</name>
</gene>
<dbReference type="PANTHER" id="PTHR23505">
    <property type="entry name" value="SPINSTER"/>
    <property type="match status" value="1"/>
</dbReference>
<dbReference type="Proteomes" id="UP001314263">
    <property type="component" value="Unassembled WGS sequence"/>
</dbReference>
<name>A0AAV1IGS0_9CHLO</name>
<feature type="transmembrane region" description="Helical" evidence="8">
    <location>
        <begin position="277"/>
        <end position="296"/>
    </location>
</feature>
<feature type="domain" description="Major facilitator superfamily (MFS) profile" evidence="10">
    <location>
        <begin position="9"/>
        <end position="474"/>
    </location>
</feature>
<evidence type="ECO:0000256" key="1">
    <source>
        <dbReference type="ARBA" id="ARBA00004141"/>
    </source>
</evidence>
<feature type="transmembrane region" description="Helical" evidence="8">
    <location>
        <begin position="99"/>
        <end position="121"/>
    </location>
</feature>
<dbReference type="GO" id="GO:0016020">
    <property type="term" value="C:membrane"/>
    <property type="evidence" value="ECO:0007669"/>
    <property type="project" value="UniProtKB-SubCell"/>
</dbReference>
<feature type="transmembrane region" description="Helical" evidence="8">
    <location>
        <begin position="168"/>
        <end position="189"/>
    </location>
</feature>
<evidence type="ECO:0000313" key="11">
    <source>
        <dbReference type="EMBL" id="CAK0786362.1"/>
    </source>
</evidence>
<evidence type="ECO:0000256" key="7">
    <source>
        <dbReference type="SAM" id="MobiDB-lite"/>
    </source>
</evidence>
<dbReference type="Gene3D" id="1.20.1250.20">
    <property type="entry name" value="MFS general substrate transporter like domains"/>
    <property type="match status" value="1"/>
</dbReference>
<keyword evidence="5 8" id="KW-0472">Membrane</keyword>
<keyword evidence="2" id="KW-0813">Transport</keyword>
<evidence type="ECO:0000256" key="6">
    <source>
        <dbReference type="ARBA" id="ARBA00024338"/>
    </source>
</evidence>
<feature type="transmembrane region" description="Helical" evidence="8">
    <location>
        <begin position="232"/>
        <end position="257"/>
    </location>
</feature>
<feature type="chain" id="PRO_5043751689" description="Major facilitator superfamily (MFS) profile domain-containing protein" evidence="9">
    <location>
        <begin position="17"/>
        <end position="560"/>
    </location>
</feature>
<evidence type="ECO:0000256" key="5">
    <source>
        <dbReference type="ARBA" id="ARBA00023136"/>
    </source>
</evidence>
<evidence type="ECO:0000256" key="4">
    <source>
        <dbReference type="ARBA" id="ARBA00022989"/>
    </source>
</evidence>
<accession>A0AAV1IGS0</accession>
<dbReference type="PROSITE" id="PS50850">
    <property type="entry name" value="MFS"/>
    <property type="match status" value="1"/>
</dbReference>
<dbReference type="InterPro" id="IPR011701">
    <property type="entry name" value="MFS"/>
</dbReference>
<protein>
    <recommendedName>
        <fullName evidence="10">Major facilitator superfamily (MFS) profile domain-containing protein</fullName>
    </recommendedName>
</protein>
<sequence>MKRWELGMLTAVLALAFSMEQADVGVLQSMYSPIARSLGCSAVSVGTLTTWRGVVQAAMTPFVGSAGNALNRVILSAVGTCIWGITSVGIGAAQSFAQAAAFASLNGVGLALVLPCVQSVLADVYSPERRGLAFGLVLTTGAVGQIVFNYLAISTGAHSINGLPGWRMVFYLMAGVAGLTTILMLIFGIEPRNIRVKDGKEVEPERHRVAKLHILKQIFGGVVTMFQDCRKIFVVPSFVIILVAEIIMVIGGSGAGYQIMYFEITGFSDADTATMNIFFNVGNAVGMLTGGVLGDLFAKRSPRFARPFVNQLSMIIIAPLFFILYKALPGSSRFTDGVPGHLHGSLPSYCALLFFMTIVAPWEQANNAAMFAEVVPDNLRSSAYAFDKGITGLLGALAAPLVGFLAQRVWGGRGLVNNTALPKDVLSSSAEAQRLYDRNIHNARALENALLWLMIAAMLLRAAVYGALYFTLPRDRRRLAENRAPERPADSESDLTGKRLLGAESKGSGISGAGSGSTGGSAGSMGRAGSYPPHKSKGIAAVRHTSQPLPDRVSTAEAAH</sequence>
<proteinExistence type="inferred from homology"/>
<feature type="transmembrane region" description="Helical" evidence="8">
    <location>
        <begin position="449"/>
        <end position="472"/>
    </location>
</feature>
<dbReference type="PANTHER" id="PTHR23505:SF52">
    <property type="entry name" value="MAJOR FACILITATOR SUPERFAMILY PROTEIN"/>
    <property type="match status" value="1"/>
</dbReference>
<dbReference type="AlphaFoldDB" id="A0AAV1IGS0"/>
<comment type="subcellular location">
    <subcellularLocation>
        <location evidence="1">Membrane</location>
        <topology evidence="1">Multi-pass membrane protein</topology>
    </subcellularLocation>
</comment>
<evidence type="ECO:0000256" key="3">
    <source>
        <dbReference type="ARBA" id="ARBA00022692"/>
    </source>
</evidence>
<feature type="signal peptide" evidence="9">
    <location>
        <begin position="1"/>
        <end position="16"/>
    </location>
</feature>
<dbReference type="SUPFAM" id="SSF103473">
    <property type="entry name" value="MFS general substrate transporter"/>
    <property type="match status" value="1"/>
</dbReference>
<feature type="compositionally biased region" description="Gly residues" evidence="7">
    <location>
        <begin position="509"/>
        <end position="523"/>
    </location>
</feature>
<reference evidence="11 12" key="1">
    <citation type="submission" date="2023-10" db="EMBL/GenBank/DDBJ databases">
        <authorList>
            <person name="Maclean D."/>
            <person name="Macfadyen A."/>
        </authorList>
    </citation>
    <scope>NUCLEOTIDE SEQUENCE [LARGE SCALE GENOMIC DNA]</scope>
</reference>
<keyword evidence="12" id="KW-1185">Reference proteome</keyword>
<feature type="transmembrane region" description="Helical" evidence="8">
    <location>
        <begin position="133"/>
        <end position="153"/>
    </location>
</feature>
<dbReference type="GO" id="GO:0022857">
    <property type="term" value="F:transmembrane transporter activity"/>
    <property type="evidence" value="ECO:0007669"/>
    <property type="project" value="InterPro"/>
</dbReference>
<evidence type="ECO:0000259" key="10">
    <source>
        <dbReference type="PROSITE" id="PS50850"/>
    </source>
</evidence>
<evidence type="ECO:0000313" key="12">
    <source>
        <dbReference type="Proteomes" id="UP001314263"/>
    </source>
</evidence>
<keyword evidence="3 8" id="KW-0812">Transmembrane</keyword>
<dbReference type="InterPro" id="IPR020846">
    <property type="entry name" value="MFS_dom"/>
</dbReference>
<comment type="caution">
    <text evidence="11">The sequence shown here is derived from an EMBL/GenBank/DDBJ whole genome shotgun (WGS) entry which is preliminary data.</text>
</comment>
<evidence type="ECO:0000256" key="9">
    <source>
        <dbReference type="SAM" id="SignalP"/>
    </source>
</evidence>
<comment type="similarity">
    <text evidence="6">Belongs to the major facilitator superfamily. Spinster (TC 2.A.1.49) family.</text>
</comment>
<keyword evidence="4 8" id="KW-1133">Transmembrane helix</keyword>
<dbReference type="InterPro" id="IPR044770">
    <property type="entry name" value="MFS_spinster-like"/>
</dbReference>
<dbReference type="InterPro" id="IPR036259">
    <property type="entry name" value="MFS_trans_sf"/>
</dbReference>
<evidence type="ECO:0000256" key="2">
    <source>
        <dbReference type="ARBA" id="ARBA00022448"/>
    </source>
</evidence>